<evidence type="ECO:0000313" key="2">
    <source>
        <dbReference type="Proteomes" id="UP000199182"/>
    </source>
</evidence>
<sequence>MAGTGLQYLICAPITETAAAVTYTNGMVMSYAIKADISIEINEGKLYGDNRVIENVKEFKSGKLTLNGDHLSYEVLALLLGHTVTALTTPNAGKKLTAKGDDDGAFVGVGFYATTIKDGVRGYRAIWFHKVKFGIPNESLETKGDAINFQTPTIEGTILLDALGVWKDEAVFETEAGAKAWLDSIANMGGTGA</sequence>
<dbReference type="RefSeq" id="WP_092642138.1">
    <property type="nucleotide sequence ID" value="NZ_FNID01000032.1"/>
</dbReference>
<accession>A0A1H0E903</accession>
<dbReference type="AlphaFoldDB" id="A0A1H0E903"/>
<reference evidence="1 2" key="1">
    <citation type="submission" date="2016-10" db="EMBL/GenBank/DDBJ databases">
        <authorList>
            <person name="de Groot N.N."/>
        </authorList>
    </citation>
    <scope>NUCLEOTIDE SEQUENCE [LARGE SCALE GENOMIC DNA]</scope>
    <source>
        <strain evidence="1 2">CGMCC 1.5012</strain>
    </source>
</reference>
<gene>
    <name evidence="1" type="ORF">SAMN05192585_13222</name>
</gene>
<name>A0A1H0E903_9FIRM</name>
<organism evidence="1 2">
    <name type="scientific">Acetanaerobacterium elongatum</name>
    <dbReference type="NCBI Taxonomy" id="258515"/>
    <lineage>
        <taxon>Bacteria</taxon>
        <taxon>Bacillati</taxon>
        <taxon>Bacillota</taxon>
        <taxon>Clostridia</taxon>
        <taxon>Eubacteriales</taxon>
        <taxon>Oscillospiraceae</taxon>
        <taxon>Acetanaerobacterium</taxon>
    </lineage>
</organism>
<dbReference type="NCBIfam" id="TIGR01603">
    <property type="entry name" value="maj_tail_phi13"/>
    <property type="match status" value="1"/>
</dbReference>
<dbReference type="Proteomes" id="UP000199182">
    <property type="component" value="Unassembled WGS sequence"/>
</dbReference>
<keyword evidence="2" id="KW-1185">Reference proteome</keyword>
<dbReference type="STRING" id="258515.SAMN05192585_13222"/>
<dbReference type="EMBL" id="FNID01000032">
    <property type="protein sequence ID" value="SDN78862.1"/>
    <property type="molecule type" value="Genomic_DNA"/>
</dbReference>
<evidence type="ECO:0000313" key="1">
    <source>
        <dbReference type="EMBL" id="SDN78862.1"/>
    </source>
</evidence>
<proteinExistence type="predicted"/>
<protein>
    <submittedName>
        <fullName evidence="1">Phage major tail protein, phi13 family</fullName>
    </submittedName>
</protein>
<dbReference type="OrthoDB" id="3078218at2"/>
<dbReference type="InterPro" id="IPR006490">
    <property type="entry name" value="Maj_tail_phi13"/>
</dbReference>